<dbReference type="GeneID" id="24311819"/>
<evidence type="ECO:0000313" key="6">
    <source>
        <dbReference type="EMBL" id="CBG68182.1"/>
    </source>
</evidence>
<keyword evidence="2" id="KW-0378">Hydrolase</keyword>
<dbReference type="Pfam" id="PF00561">
    <property type="entry name" value="Abhydrolase_1"/>
    <property type="match status" value="1"/>
</dbReference>
<evidence type="ECO:0000256" key="3">
    <source>
        <dbReference type="SAM" id="MobiDB-lite"/>
    </source>
</evidence>
<name>C9Z3C5_STRSW</name>
<keyword evidence="7" id="KW-1185">Reference proteome</keyword>
<dbReference type="SUPFAM" id="SSF53474">
    <property type="entry name" value="alpha/beta-Hydrolases"/>
    <property type="match status" value="1"/>
</dbReference>
<dbReference type="Proteomes" id="UP000001444">
    <property type="component" value="Chromosome"/>
</dbReference>
<feature type="domain" description="AB hydrolase-1" evidence="4">
    <location>
        <begin position="99"/>
        <end position="294"/>
    </location>
</feature>
<feature type="domain" description="Peptidase S33 tripeptidyl aminopeptidase-like C-terminal" evidence="5">
    <location>
        <begin position="400"/>
        <end position="495"/>
    </location>
</feature>
<evidence type="ECO:0000259" key="4">
    <source>
        <dbReference type="Pfam" id="PF00561"/>
    </source>
</evidence>
<gene>
    <name evidence="6" type="ordered locus">SCAB_10051</name>
</gene>
<protein>
    <submittedName>
        <fullName evidence="6">Uncharacterized protein</fullName>
    </submittedName>
</protein>
<evidence type="ECO:0000256" key="2">
    <source>
        <dbReference type="ARBA" id="ARBA00022801"/>
    </source>
</evidence>
<feature type="compositionally biased region" description="Polar residues" evidence="3">
    <location>
        <begin position="505"/>
        <end position="514"/>
    </location>
</feature>
<accession>C9Z3C5</accession>
<dbReference type="EMBL" id="FN554889">
    <property type="protein sequence ID" value="CBG68182.1"/>
    <property type="molecule type" value="Genomic_DNA"/>
</dbReference>
<dbReference type="GO" id="GO:0016787">
    <property type="term" value="F:hydrolase activity"/>
    <property type="evidence" value="ECO:0007669"/>
    <property type="project" value="UniProtKB-KW"/>
</dbReference>
<reference evidence="6 7" key="1">
    <citation type="journal article" date="2010" name="Mol. Plant Microbe Interact.">
        <title>Streptomyces scabies 87-22 contains a coronafacic acid-like biosynthetic cluster that contributes to plant-microbe interactions.</title>
        <authorList>
            <person name="Bignell D.R."/>
            <person name="Seipke R.F."/>
            <person name="Huguet-Tapia J.C."/>
            <person name="Chambers A.H."/>
            <person name="Parry R.J."/>
            <person name="Loria R."/>
        </authorList>
    </citation>
    <scope>NUCLEOTIDE SEQUENCE [LARGE SCALE GENOMIC DNA]</scope>
    <source>
        <strain evidence="6 7">87.22</strain>
    </source>
</reference>
<dbReference type="STRING" id="680198.SCAB_10051"/>
<dbReference type="PANTHER" id="PTHR43248:SF25">
    <property type="entry name" value="AB HYDROLASE-1 DOMAIN-CONTAINING PROTEIN-RELATED"/>
    <property type="match status" value="1"/>
</dbReference>
<dbReference type="AlphaFoldDB" id="C9Z3C5"/>
<evidence type="ECO:0000259" key="5">
    <source>
        <dbReference type="Pfam" id="PF08386"/>
    </source>
</evidence>
<organism evidence="6 7">
    <name type="scientific">Streptomyces scabiei (strain 87.22)</name>
    <dbReference type="NCBI Taxonomy" id="680198"/>
    <lineage>
        <taxon>Bacteria</taxon>
        <taxon>Bacillati</taxon>
        <taxon>Actinomycetota</taxon>
        <taxon>Actinomycetes</taxon>
        <taxon>Kitasatosporales</taxon>
        <taxon>Streptomycetaceae</taxon>
        <taxon>Streptomyces</taxon>
    </lineage>
</organism>
<evidence type="ECO:0000313" key="7">
    <source>
        <dbReference type="Proteomes" id="UP000001444"/>
    </source>
</evidence>
<dbReference type="InterPro" id="IPR051601">
    <property type="entry name" value="Serine_prot/Carboxylest_S33"/>
</dbReference>
<dbReference type="Gene3D" id="3.40.50.1820">
    <property type="entry name" value="alpha/beta hydrolase"/>
    <property type="match status" value="1"/>
</dbReference>
<dbReference type="KEGG" id="scb:SCAB_10051"/>
<dbReference type="eggNOG" id="COG0596">
    <property type="taxonomic scope" value="Bacteria"/>
</dbReference>
<dbReference type="PANTHER" id="PTHR43248">
    <property type="entry name" value="2-SUCCINYL-6-HYDROXY-2,4-CYCLOHEXADIENE-1-CARBOXYLATE SYNTHASE"/>
    <property type="match status" value="1"/>
</dbReference>
<comment type="similarity">
    <text evidence="1">Belongs to the peptidase S33 family.</text>
</comment>
<dbReference type="RefSeq" id="WP_012998912.1">
    <property type="nucleotide sequence ID" value="NC_013929.1"/>
</dbReference>
<dbReference type="InterPro" id="IPR013595">
    <property type="entry name" value="Pept_S33_TAP-like_C"/>
</dbReference>
<feature type="region of interest" description="Disordered" evidence="3">
    <location>
        <begin position="505"/>
        <end position="527"/>
    </location>
</feature>
<dbReference type="InterPro" id="IPR000073">
    <property type="entry name" value="AB_hydrolase_1"/>
</dbReference>
<dbReference type="HOGENOM" id="CLU_013364_3_3_11"/>
<evidence type="ECO:0000256" key="1">
    <source>
        <dbReference type="ARBA" id="ARBA00010088"/>
    </source>
</evidence>
<dbReference type="InterPro" id="IPR029058">
    <property type="entry name" value="AB_hydrolase_fold"/>
</dbReference>
<proteinExistence type="inferred from homology"/>
<dbReference type="Pfam" id="PF08386">
    <property type="entry name" value="Abhydrolase_4"/>
    <property type="match status" value="1"/>
</dbReference>
<sequence>MHPNAPQKARTRSRLAVGVLITTLFGQLLAGTSVASAPAKAPTAGRITWKPCASPDGTSGFECATLKVPVDWKKPGGATIDLALNRLPATDRAHRIGSLLINPGGPGGSGVDFAFSAPESFSSALRARFDIVGFDPRGVGRSNAVMCDADLIIAQNELLFPDDAASFASLRKTNHDLGRNCRDLSGKLFDHMDTASVVRDMEAIRAGLGERRISYYGVSYGTAIGQQYAERYPRRIRAMTLDSNMDHSLGAWAYQKTEAVAMEGSFGQFADWCARTTSCALHDRDVRALYKSLARRAADGIVLPGDPPHTYTLAELRNTALGAMYDPSSWFEFAADLARLDAAKGSPSLTERGHGKPEEYGYLAVTCQDNDFGLRSYKTLAGYERKLARISPVTRVNPLAWTDLTGCQNWPNKVTNPQHRLRVDGTPPILMTNSRYDVATPHSWGANAARQIGHEAVLLTYDGVGHGDYWMSPCAQGAIDKYLLTLKTPRKGAHCPAVWPTGTAAQRQSASSLVNPLPGLLGPTASR</sequence>